<dbReference type="AlphaFoldDB" id="A0A4Y7TS03"/>
<dbReference type="Proteomes" id="UP000298030">
    <property type="component" value="Unassembled WGS sequence"/>
</dbReference>
<sequence>MAERRTCNINVKVEIERRRRPTPSTSVSGSCTQTLAQSHIISRFVGSRRHLRAVWVSWVMGYQGQVGRTVVWWDGYGYGDMASTGTVTPLRVPPLGSDRDDLEERSGLGPGTLALCGLSLEQAWSVE</sequence>
<gene>
    <name evidence="1" type="ORF">FA13DRAFT_1706137</name>
</gene>
<proteinExistence type="predicted"/>
<keyword evidence="2" id="KW-1185">Reference proteome</keyword>
<evidence type="ECO:0000313" key="2">
    <source>
        <dbReference type="Proteomes" id="UP000298030"/>
    </source>
</evidence>
<dbReference type="EMBL" id="QPFP01000005">
    <property type="protein sequence ID" value="TEB36965.1"/>
    <property type="molecule type" value="Genomic_DNA"/>
</dbReference>
<dbReference type="PROSITE" id="PS51257">
    <property type="entry name" value="PROKAR_LIPOPROTEIN"/>
    <property type="match status" value="1"/>
</dbReference>
<accession>A0A4Y7TS03</accession>
<organism evidence="1 2">
    <name type="scientific">Coprinellus micaceus</name>
    <name type="common">Glistening ink-cap mushroom</name>
    <name type="synonym">Coprinus micaceus</name>
    <dbReference type="NCBI Taxonomy" id="71717"/>
    <lineage>
        <taxon>Eukaryota</taxon>
        <taxon>Fungi</taxon>
        <taxon>Dikarya</taxon>
        <taxon>Basidiomycota</taxon>
        <taxon>Agaricomycotina</taxon>
        <taxon>Agaricomycetes</taxon>
        <taxon>Agaricomycetidae</taxon>
        <taxon>Agaricales</taxon>
        <taxon>Agaricineae</taxon>
        <taxon>Psathyrellaceae</taxon>
        <taxon>Coprinellus</taxon>
    </lineage>
</organism>
<name>A0A4Y7TS03_COPMI</name>
<evidence type="ECO:0000313" key="1">
    <source>
        <dbReference type="EMBL" id="TEB36965.1"/>
    </source>
</evidence>
<protein>
    <submittedName>
        <fullName evidence="1">Uncharacterized protein</fullName>
    </submittedName>
</protein>
<reference evidence="1 2" key="1">
    <citation type="journal article" date="2019" name="Nat. Ecol. Evol.">
        <title>Megaphylogeny resolves global patterns of mushroom evolution.</title>
        <authorList>
            <person name="Varga T."/>
            <person name="Krizsan K."/>
            <person name="Foldi C."/>
            <person name="Dima B."/>
            <person name="Sanchez-Garcia M."/>
            <person name="Sanchez-Ramirez S."/>
            <person name="Szollosi G.J."/>
            <person name="Szarkandi J.G."/>
            <person name="Papp V."/>
            <person name="Albert L."/>
            <person name="Andreopoulos W."/>
            <person name="Angelini C."/>
            <person name="Antonin V."/>
            <person name="Barry K.W."/>
            <person name="Bougher N.L."/>
            <person name="Buchanan P."/>
            <person name="Buyck B."/>
            <person name="Bense V."/>
            <person name="Catcheside P."/>
            <person name="Chovatia M."/>
            <person name="Cooper J."/>
            <person name="Damon W."/>
            <person name="Desjardin D."/>
            <person name="Finy P."/>
            <person name="Geml J."/>
            <person name="Haridas S."/>
            <person name="Hughes K."/>
            <person name="Justo A."/>
            <person name="Karasinski D."/>
            <person name="Kautmanova I."/>
            <person name="Kiss B."/>
            <person name="Kocsube S."/>
            <person name="Kotiranta H."/>
            <person name="LaButti K.M."/>
            <person name="Lechner B.E."/>
            <person name="Liimatainen K."/>
            <person name="Lipzen A."/>
            <person name="Lukacs Z."/>
            <person name="Mihaltcheva S."/>
            <person name="Morgado L.N."/>
            <person name="Niskanen T."/>
            <person name="Noordeloos M.E."/>
            <person name="Ohm R.A."/>
            <person name="Ortiz-Santana B."/>
            <person name="Ovrebo C."/>
            <person name="Racz N."/>
            <person name="Riley R."/>
            <person name="Savchenko A."/>
            <person name="Shiryaev A."/>
            <person name="Soop K."/>
            <person name="Spirin V."/>
            <person name="Szebenyi C."/>
            <person name="Tomsovsky M."/>
            <person name="Tulloss R.E."/>
            <person name="Uehling J."/>
            <person name="Grigoriev I.V."/>
            <person name="Vagvolgyi C."/>
            <person name="Papp T."/>
            <person name="Martin F.M."/>
            <person name="Miettinen O."/>
            <person name="Hibbett D.S."/>
            <person name="Nagy L.G."/>
        </authorList>
    </citation>
    <scope>NUCLEOTIDE SEQUENCE [LARGE SCALE GENOMIC DNA]</scope>
    <source>
        <strain evidence="1 2">FP101781</strain>
    </source>
</reference>
<comment type="caution">
    <text evidence="1">The sequence shown here is derived from an EMBL/GenBank/DDBJ whole genome shotgun (WGS) entry which is preliminary data.</text>
</comment>